<evidence type="ECO:0000256" key="1">
    <source>
        <dbReference type="ARBA" id="ARBA00023186"/>
    </source>
</evidence>
<dbReference type="InterPro" id="IPR008012">
    <property type="entry name" value="Ump1"/>
</dbReference>
<keyword evidence="5" id="KW-1185">Reference proteome</keyword>
<feature type="region of interest" description="Disordered" evidence="3">
    <location>
        <begin position="1"/>
        <end position="20"/>
    </location>
</feature>
<keyword evidence="4" id="KW-0647">Proteasome</keyword>
<gene>
    <name evidence="4" type="ORF">PNOK_0175800</name>
</gene>
<evidence type="ECO:0000256" key="3">
    <source>
        <dbReference type="SAM" id="MobiDB-lite"/>
    </source>
</evidence>
<dbReference type="Proteomes" id="UP000217199">
    <property type="component" value="Unassembled WGS sequence"/>
</dbReference>
<proteinExistence type="inferred from homology"/>
<dbReference type="OrthoDB" id="15001at2759"/>
<dbReference type="EMBL" id="NBII01000002">
    <property type="protein sequence ID" value="PAV21801.1"/>
    <property type="molecule type" value="Genomic_DNA"/>
</dbReference>
<dbReference type="GO" id="GO:0000502">
    <property type="term" value="C:proteasome complex"/>
    <property type="evidence" value="ECO:0007669"/>
    <property type="project" value="UniProtKB-KW"/>
</dbReference>
<dbReference type="InParanoid" id="A0A286UQC4"/>
<dbReference type="STRING" id="2282107.A0A286UQC4"/>
<dbReference type="PANTHER" id="PTHR12828">
    <property type="entry name" value="PROTEASOME MATURATION PROTEIN UMP1"/>
    <property type="match status" value="1"/>
</dbReference>
<keyword evidence="1" id="KW-0143">Chaperone</keyword>
<evidence type="ECO:0000256" key="2">
    <source>
        <dbReference type="ARBA" id="ARBA00043974"/>
    </source>
</evidence>
<dbReference type="GO" id="GO:0043248">
    <property type="term" value="P:proteasome assembly"/>
    <property type="evidence" value="ECO:0007669"/>
    <property type="project" value="InterPro"/>
</dbReference>
<organism evidence="4 5">
    <name type="scientific">Pyrrhoderma noxium</name>
    <dbReference type="NCBI Taxonomy" id="2282107"/>
    <lineage>
        <taxon>Eukaryota</taxon>
        <taxon>Fungi</taxon>
        <taxon>Dikarya</taxon>
        <taxon>Basidiomycota</taxon>
        <taxon>Agaricomycotina</taxon>
        <taxon>Agaricomycetes</taxon>
        <taxon>Hymenochaetales</taxon>
        <taxon>Hymenochaetaceae</taxon>
        <taxon>Pyrrhoderma</taxon>
    </lineage>
</organism>
<protein>
    <submittedName>
        <fullName evidence="4">Proteasome maturation factor UMP1</fullName>
    </submittedName>
</protein>
<dbReference type="PANTHER" id="PTHR12828:SF3">
    <property type="entry name" value="PROTEASOME MATURATION PROTEIN"/>
    <property type="match status" value="1"/>
</dbReference>
<name>A0A286UQC4_9AGAM</name>
<evidence type="ECO:0000313" key="5">
    <source>
        <dbReference type="Proteomes" id="UP000217199"/>
    </source>
</evidence>
<evidence type="ECO:0000313" key="4">
    <source>
        <dbReference type="EMBL" id="PAV21801.1"/>
    </source>
</evidence>
<comment type="caution">
    <text evidence="4">The sequence shown here is derived from an EMBL/GenBank/DDBJ whole genome shotgun (WGS) entry which is preliminary data.</text>
</comment>
<comment type="similarity">
    <text evidence="2">Belongs to the POMP/UMP1 family.</text>
</comment>
<dbReference type="AlphaFoldDB" id="A0A286UQC4"/>
<reference evidence="4 5" key="1">
    <citation type="journal article" date="2017" name="Mol. Ecol.">
        <title>Comparative and population genomic landscape of Phellinus noxius: A hypervariable fungus causing root rot in trees.</title>
        <authorList>
            <person name="Chung C.L."/>
            <person name="Lee T.J."/>
            <person name="Akiba M."/>
            <person name="Lee H.H."/>
            <person name="Kuo T.H."/>
            <person name="Liu D."/>
            <person name="Ke H.M."/>
            <person name="Yokoi T."/>
            <person name="Roa M.B."/>
            <person name="Lu M.J."/>
            <person name="Chang Y.Y."/>
            <person name="Ann P.J."/>
            <person name="Tsai J.N."/>
            <person name="Chen C.Y."/>
            <person name="Tzean S.S."/>
            <person name="Ota Y."/>
            <person name="Hattori T."/>
            <person name="Sahashi N."/>
            <person name="Liou R.F."/>
            <person name="Kikuchi T."/>
            <person name="Tsai I.J."/>
        </authorList>
    </citation>
    <scope>NUCLEOTIDE SEQUENCE [LARGE SCALE GENOMIC DNA]</scope>
    <source>
        <strain evidence="4 5">FFPRI411160</strain>
    </source>
</reference>
<dbReference type="GO" id="GO:0005737">
    <property type="term" value="C:cytoplasm"/>
    <property type="evidence" value="ECO:0007669"/>
    <property type="project" value="TreeGrafter"/>
</dbReference>
<sequence>MSSLKLVPGQEAKTSATKATTNSYGLHDTLQHGLRSLAAEANQQSAFKHRLDNWEETQDNLKLTLQRNLYGIHAPVRLAMERKIVSTSFHMPALPRSNIHLDILMGRDETVDVTDVFDERGTTTSLDIHGDMERKLRM</sequence>
<dbReference type="Pfam" id="PF05348">
    <property type="entry name" value="UMP1"/>
    <property type="match status" value="1"/>
</dbReference>
<accession>A0A286UQC4</accession>
<dbReference type="GO" id="GO:0005634">
    <property type="term" value="C:nucleus"/>
    <property type="evidence" value="ECO:0007669"/>
    <property type="project" value="TreeGrafter"/>
</dbReference>